<dbReference type="EMBL" id="BORP01000001">
    <property type="protein sequence ID" value="GIO25614.1"/>
    <property type="molecule type" value="Genomic_DNA"/>
</dbReference>
<protein>
    <recommendedName>
        <fullName evidence="2">histidine kinase</fullName>
        <ecNumber evidence="2">2.7.13.3</ecNumber>
    </recommendedName>
</protein>
<dbReference type="Gene3D" id="1.20.5.1930">
    <property type="match status" value="1"/>
</dbReference>
<comment type="caution">
    <text evidence="12">The sequence shown here is derived from an EMBL/GenBank/DDBJ whole genome shotgun (WGS) entry which is preliminary data.</text>
</comment>
<keyword evidence="6 12" id="KW-0418">Kinase</keyword>
<evidence type="ECO:0000256" key="5">
    <source>
        <dbReference type="ARBA" id="ARBA00022741"/>
    </source>
</evidence>
<dbReference type="Proteomes" id="UP000676917">
    <property type="component" value="Unassembled WGS sequence"/>
</dbReference>
<feature type="transmembrane region" description="Helical" evidence="10">
    <location>
        <begin position="6"/>
        <end position="24"/>
    </location>
</feature>
<dbReference type="EC" id="2.7.13.3" evidence="2"/>
<gene>
    <name evidence="12" type="ORF">J43TS3_02250</name>
</gene>
<dbReference type="InterPro" id="IPR011712">
    <property type="entry name" value="Sig_transdc_His_kin_sub3_dim/P"/>
</dbReference>
<dbReference type="Pfam" id="PF07730">
    <property type="entry name" value="HisKA_3"/>
    <property type="match status" value="1"/>
</dbReference>
<feature type="transmembrane region" description="Helical" evidence="10">
    <location>
        <begin position="116"/>
        <end position="136"/>
    </location>
</feature>
<dbReference type="GO" id="GO:0016020">
    <property type="term" value="C:membrane"/>
    <property type="evidence" value="ECO:0007669"/>
    <property type="project" value="InterPro"/>
</dbReference>
<keyword evidence="10" id="KW-1133">Transmembrane helix</keyword>
<feature type="coiled-coil region" evidence="9">
    <location>
        <begin position="140"/>
        <end position="174"/>
    </location>
</feature>
<evidence type="ECO:0000256" key="10">
    <source>
        <dbReference type="SAM" id="Phobius"/>
    </source>
</evidence>
<keyword evidence="7" id="KW-0067">ATP-binding</keyword>
<feature type="domain" description="Signal transduction histidine kinase subgroup 3 dimerisation and phosphoacceptor" evidence="11">
    <location>
        <begin position="172"/>
        <end position="230"/>
    </location>
</feature>
<evidence type="ECO:0000313" key="12">
    <source>
        <dbReference type="EMBL" id="GIO25614.1"/>
    </source>
</evidence>
<keyword evidence="13" id="KW-1185">Reference proteome</keyword>
<keyword evidence="3" id="KW-0597">Phosphoprotein</keyword>
<keyword evidence="8" id="KW-0902">Two-component regulatory system</keyword>
<evidence type="ECO:0000256" key="1">
    <source>
        <dbReference type="ARBA" id="ARBA00000085"/>
    </source>
</evidence>
<feature type="transmembrane region" description="Helical" evidence="10">
    <location>
        <begin position="60"/>
        <end position="82"/>
    </location>
</feature>
<comment type="catalytic activity">
    <reaction evidence="1">
        <text>ATP + protein L-histidine = ADP + protein N-phospho-L-histidine.</text>
        <dbReference type="EC" id="2.7.13.3"/>
    </reaction>
</comment>
<evidence type="ECO:0000256" key="4">
    <source>
        <dbReference type="ARBA" id="ARBA00022679"/>
    </source>
</evidence>
<keyword evidence="10" id="KW-0472">Membrane</keyword>
<evidence type="ECO:0000256" key="8">
    <source>
        <dbReference type="ARBA" id="ARBA00023012"/>
    </source>
</evidence>
<dbReference type="InterPro" id="IPR050482">
    <property type="entry name" value="Sensor_HK_TwoCompSys"/>
</dbReference>
<dbReference type="GO" id="GO:0000155">
    <property type="term" value="F:phosphorelay sensor kinase activity"/>
    <property type="evidence" value="ECO:0007669"/>
    <property type="project" value="InterPro"/>
</dbReference>
<reference evidence="12" key="1">
    <citation type="submission" date="2021-03" db="EMBL/GenBank/DDBJ databases">
        <title>Antimicrobial resistance genes in bacteria isolated from Japanese honey, and their potential for conferring macrolide and lincosamide resistance in the American foulbrood pathogen Paenibacillus larvae.</title>
        <authorList>
            <person name="Okamoto M."/>
            <person name="Kumagai M."/>
            <person name="Kanamori H."/>
            <person name="Takamatsu D."/>
        </authorList>
    </citation>
    <scope>NUCLEOTIDE SEQUENCE</scope>
    <source>
        <strain evidence="12">J43TS3</strain>
    </source>
</reference>
<feature type="transmembrane region" description="Helical" evidence="10">
    <location>
        <begin position="31"/>
        <end position="54"/>
    </location>
</feature>
<dbReference type="RefSeq" id="WP_212919150.1">
    <property type="nucleotide sequence ID" value="NZ_BORP01000001.1"/>
</dbReference>
<keyword evidence="10" id="KW-0812">Transmembrane</keyword>
<keyword evidence="5" id="KW-0547">Nucleotide-binding</keyword>
<dbReference type="CDD" id="cd16917">
    <property type="entry name" value="HATPase_UhpB-NarQ-NarX-like"/>
    <property type="match status" value="1"/>
</dbReference>
<dbReference type="PANTHER" id="PTHR24421:SF10">
    <property type="entry name" value="NITRATE_NITRITE SENSOR PROTEIN NARQ"/>
    <property type="match status" value="1"/>
</dbReference>
<dbReference type="Gene3D" id="3.30.565.10">
    <property type="entry name" value="Histidine kinase-like ATPase, C-terminal domain"/>
    <property type="match status" value="1"/>
</dbReference>
<keyword evidence="4" id="KW-0808">Transferase</keyword>
<evidence type="ECO:0000256" key="6">
    <source>
        <dbReference type="ARBA" id="ARBA00022777"/>
    </source>
</evidence>
<accession>A0A920C606</accession>
<evidence type="ECO:0000313" key="13">
    <source>
        <dbReference type="Proteomes" id="UP000676917"/>
    </source>
</evidence>
<evidence type="ECO:0000259" key="11">
    <source>
        <dbReference type="Pfam" id="PF07730"/>
    </source>
</evidence>
<proteinExistence type="predicted"/>
<evidence type="ECO:0000256" key="3">
    <source>
        <dbReference type="ARBA" id="ARBA00022553"/>
    </source>
</evidence>
<evidence type="ECO:0000256" key="9">
    <source>
        <dbReference type="SAM" id="Coils"/>
    </source>
</evidence>
<dbReference type="InterPro" id="IPR036890">
    <property type="entry name" value="HATPase_C_sf"/>
</dbReference>
<dbReference type="PANTHER" id="PTHR24421">
    <property type="entry name" value="NITRATE/NITRITE SENSOR PROTEIN NARX-RELATED"/>
    <property type="match status" value="1"/>
</dbReference>
<dbReference type="GO" id="GO:0005524">
    <property type="term" value="F:ATP binding"/>
    <property type="evidence" value="ECO:0007669"/>
    <property type="project" value="UniProtKB-KW"/>
</dbReference>
<evidence type="ECO:0000256" key="7">
    <source>
        <dbReference type="ARBA" id="ARBA00022840"/>
    </source>
</evidence>
<keyword evidence="9" id="KW-0175">Coiled coil</keyword>
<sequence length="370" mass="42457">MYQFWLRFFIFLLLWAYMIVEYSLNKGISMLFLAAAVGAFFFLSLQRVSIILYLGLSVVIVLHGIFFVEGNLLTIILLLYVTMISSQRLSENKLRFYIISNVSLSLIVSFEQQLLTIELTIMAVLFYFLMIMTSVYQNYFKEQKNLYEKLLGEYRKLKRLNLSAEQNARAEERNRIARDIHDSVGHRLTALIMQLEVLAIQSKNEGYRELKKMAEESLEETRHAVKALQNEENEGIATVVHLIRKLEAESHLFVQFTIKQGVLSIPLSNEKSVVLFRVIQEALTNAMRHGHSKEVQVIIGKSAIGDVTFEVSNMVHKAKSFEYGFGLTNMKSRLEEINGRLEVYQTNNQFFVTGTIPALEVNNDVASVIG</sequence>
<name>A0A920C606_9BACI</name>
<dbReference type="GO" id="GO:0046983">
    <property type="term" value="F:protein dimerization activity"/>
    <property type="evidence" value="ECO:0007669"/>
    <property type="project" value="InterPro"/>
</dbReference>
<dbReference type="SUPFAM" id="SSF55874">
    <property type="entry name" value="ATPase domain of HSP90 chaperone/DNA topoisomerase II/histidine kinase"/>
    <property type="match status" value="1"/>
</dbReference>
<evidence type="ECO:0000256" key="2">
    <source>
        <dbReference type="ARBA" id="ARBA00012438"/>
    </source>
</evidence>
<organism evidence="12 13">
    <name type="scientific">Ornithinibacillus bavariensis</name>
    <dbReference type="NCBI Taxonomy" id="545502"/>
    <lineage>
        <taxon>Bacteria</taxon>
        <taxon>Bacillati</taxon>
        <taxon>Bacillota</taxon>
        <taxon>Bacilli</taxon>
        <taxon>Bacillales</taxon>
        <taxon>Bacillaceae</taxon>
        <taxon>Ornithinibacillus</taxon>
    </lineage>
</organism>
<dbReference type="AlphaFoldDB" id="A0A920C606"/>